<feature type="transmembrane region" description="Helical" evidence="1">
    <location>
        <begin position="460"/>
        <end position="482"/>
    </location>
</feature>
<accession>A0ABN2FT82</accession>
<evidence type="ECO:0000256" key="1">
    <source>
        <dbReference type="SAM" id="Phobius"/>
    </source>
</evidence>
<evidence type="ECO:0000313" key="4">
    <source>
        <dbReference type="Proteomes" id="UP001501319"/>
    </source>
</evidence>
<dbReference type="Proteomes" id="UP001501319">
    <property type="component" value="Unassembled WGS sequence"/>
</dbReference>
<feature type="transmembrane region" description="Helical" evidence="1">
    <location>
        <begin position="423"/>
        <end position="440"/>
    </location>
</feature>
<gene>
    <name evidence="3" type="ORF">GCM10009744_58880</name>
</gene>
<sequence>MALGLGTLIGVFAVASPANAAPSGPPPGFEHAAATAGGQVVVAGVGGLSWADLSASATPNLWRLFDHASAAALSVRTVQLSTCPADGWLTVNTGVRATLPRPGSGGCAPIPKPQRAGGGADVPGWNGLGAYNAQFSYDPQLGLLAGAAAQRGCTSAVGPGGAIALADQGGHVQRYAATLAGADLAACPLTVIDLGSLPPQFGADRSNAVRQADAAIGRVETAAPQAQLLVAGLSDSSAVPQLRMVLARGDSYRGGWLTASSTRHDGLVQLTDLTPTILAALGSNAPPRAVGSVLRSVPGRPADKAEAVRRLRDYDIAAQTIDANVTQFYWLLALGEVIACGLLILARRSTQRHRRWIRVTSAAKWLVLFFAALPVSSFLANVVPWWRSQHPGGVLWAALLGWAVLIGGLAVTGPWRRQTFGPVGFLAAITASVLAVDVVTGSRLQLSSLWGLSPLDAGRFYGLGNVAFAAFAVTALVAAAWAATTLIRQGRRRAAAVTVAMIGVVAVAVDGWPSFGADFGGVLALIPGFALLTAGVGGLRVTLRRAVLVAVAALAAGGTIAGLDWARPPASRSHLGRFVQQALDGGIGTILRRKLDANLQVFAQRPALGLLVLGLLIATTVAVAWPQRLGVTGLITAYAAEPVLRSCLAACLLTAVVGLVVNDSGIIIPGIALAVALPLVVSVWPTAARPASPVADARQPVRIA</sequence>
<reference evidence="3 4" key="1">
    <citation type="journal article" date="2019" name="Int. J. Syst. Evol. Microbiol.">
        <title>The Global Catalogue of Microorganisms (GCM) 10K type strain sequencing project: providing services to taxonomists for standard genome sequencing and annotation.</title>
        <authorList>
            <consortium name="The Broad Institute Genomics Platform"/>
            <consortium name="The Broad Institute Genome Sequencing Center for Infectious Disease"/>
            <person name="Wu L."/>
            <person name="Ma J."/>
        </authorList>
    </citation>
    <scope>NUCLEOTIDE SEQUENCE [LARGE SCALE GENOMIC DNA]</scope>
    <source>
        <strain evidence="3 4">JCM 14306</strain>
    </source>
</reference>
<keyword evidence="1" id="KW-0812">Transmembrane</keyword>
<feature type="transmembrane region" description="Helical" evidence="1">
    <location>
        <begin position="666"/>
        <end position="684"/>
    </location>
</feature>
<feature type="transmembrane region" description="Helical" evidence="1">
    <location>
        <begin position="607"/>
        <end position="625"/>
    </location>
</feature>
<feature type="transmembrane region" description="Helical" evidence="1">
    <location>
        <begin position="328"/>
        <end position="346"/>
    </location>
</feature>
<feature type="transmembrane region" description="Helical" evidence="1">
    <location>
        <begin position="637"/>
        <end position="660"/>
    </location>
</feature>
<dbReference type="EMBL" id="BAAANE010000011">
    <property type="protein sequence ID" value="GAA1657941.1"/>
    <property type="molecule type" value="Genomic_DNA"/>
</dbReference>
<feature type="transmembrane region" description="Helical" evidence="1">
    <location>
        <begin position="546"/>
        <end position="566"/>
    </location>
</feature>
<proteinExistence type="predicted"/>
<feature type="transmembrane region" description="Helical" evidence="1">
    <location>
        <begin position="519"/>
        <end position="539"/>
    </location>
</feature>
<feature type="transmembrane region" description="Helical" evidence="1">
    <location>
        <begin position="393"/>
        <end position="411"/>
    </location>
</feature>
<feature type="signal peptide" evidence="2">
    <location>
        <begin position="1"/>
        <end position="20"/>
    </location>
</feature>
<keyword evidence="1" id="KW-0472">Membrane</keyword>
<feature type="transmembrane region" description="Helical" evidence="1">
    <location>
        <begin position="366"/>
        <end position="387"/>
    </location>
</feature>
<protein>
    <submittedName>
        <fullName evidence="3">Uncharacterized protein</fullName>
    </submittedName>
</protein>
<keyword evidence="2" id="KW-0732">Signal</keyword>
<organism evidence="3 4">
    <name type="scientific">Kribbella alba</name>
    <dbReference type="NCBI Taxonomy" id="190197"/>
    <lineage>
        <taxon>Bacteria</taxon>
        <taxon>Bacillati</taxon>
        <taxon>Actinomycetota</taxon>
        <taxon>Actinomycetes</taxon>
        <taxon>Propionibacteriales</taxon>
        <taxon>Kribbellaceae</taxon>
        <taxon>Kribbella</taxon>
    </lineage>
</organism>
<feature type="chain" id="PRO_5046102739" evidence="2">
    <location>
        <begin position="21"/>
        <end position="704"/>
    </location>
</feature>
<keyword evidence="4" id="KW-1185">Reference proteome</keyword>
<feature type="transmembrane region" description="Helical" evidence="1">
    <location>
        <begin position="494"/>
        <end position="513"/>
    </location>
</feature>
<evidence type="ECO:0000256" key="2">
    <source>
        <dbReference type="SAM" id="SignalP"/>
    </source>
</evidence>
<comment type="caution">
    <text evidence="3">The sequence shown here is derived from an EMBL/GenBank/DDBJ whole genome shotgun (WGS) entry which is preliminary data.</text>
</comment>
<evidence type="ECO:0000313" key="3">
    <source>
        <dbReference type="EMBL" id="GAA1657941.1"/>
    </source>
</evidence>
<name>A0ABN2FT82_9ACTN</name>
<keyword evidence="1" id="KW-1133">Transmembrane helix</keyword>